<dbReference type="SUPFAM" id="SSF51445">
    <property type="entry name" value="(Trans)glycosidases"/>
    <property type="match status" value="1"/>
</dbReference>
<evidence type="ECO:0000256" key="2">
    <source>
        <dbReference type="ARBA" id="ARBA00022801"/>
    </source>
</evidence>
<evidence type="ECO:0000256" key="3">
    <source>
        <dbReference type="ARBA" id="ARBA00023295"/>
    </source>
</evidence>
<keyword evidence="7" id="KW-1185">Reference proteome</keyword>
<evidence type="ECO:0008006" key="8">
    <source>
        <dbReference type="Google" id="ProtNLM"/>
    </source>
</evidence>
<keyword evidence="3" id="KW-0326">Glycosidase</keyword>
<feature type="domain" description="Glycoside hydrolase family 20 catalytic" evidence="4">
    <location>
        <begin position="152"/>
        <end position="485"/>
    </location>
</feature>
<dbReference type="Proteomes" id="UP000606653">
    <property type="component" value="Unassembled WGS sequence"/>
</dbReference>
<reference evidence="7" key="1">
    <citation type="journal article" date="2019" name="Int. J. Syst. Evol. Microbiol.">
        <title>The Global Catalogue of Microorganisms (GCM) 10K type strain sequencing project: providing services to taxonomists for standard genome sequencing and annotation.</title>
        <authorList>
            <consortium name="The Broad Institute Genomics Platform"/>
            <consortium name="The Broad Institute Genome Sequencing Center for Infectious Disease"/>
            <person name="Wu L."/>
            <person name="Ma J."/>
        </authorList>
    </citation>
    <scope>NUCLEOTIDE SEQUENCE [LARGE SCALE GENOMIC DNA]</scope>
    <source>
        <strain evidence="7">CGMCC 1.6964</strain>
    </source>
</reference>
<organism evidence="6 7">
    <name type="scientific">Saccharibacillus kuerlensis</name>
    <dbReference type="NCBI Taxonomy" id="459527"/>
    <lineage>
        <taxon>Bacteria</taxon>
        <taxon>Bacillati</taxon>
        <taxon>Bacillota</taxon>
        <taxon>Bacilli</taxon>
        <taxon>Bacillales</taxon>
        <taxon>Paenibacillaceae</taxon>
        <taxon>Saccharibacillus</taxon>
    </lineage>
</organism>
<dbReference type="InterPro" id="IPR015882">
    <property type="entry name" value="HEX_bac_N"/>
</dbReference>
<gene>
    <name evidence="6" type="ORF">GCM10010969_26880</name>
</gene>
<dbReference type="EMBL" id="BMLN01000007">
    <property type="protein sequence ID" value="GGO03002.1"/>
    <property type="molecule type" value="Genomic_DNA"/>
</dbReference>
<dbReference type="RefSeq" id="WP_018976677.1">
    <property type="nucleotide sequence ID" value="NZ_BMLN01000007.1"/>
</dbReference>
<dbReference type="Gene3D" id="3.30.379.10">
    <property type="entry name" value="Chitobiase/beta-hexosaminidase domain 2-like"/>
    <property type="match status" value="1"/>
</dbReference>
<evidence type="ECO:0000259" key="5">
    <source>
        <dbReference type="Pfam" id="PF02838"/>
    </source>
</evidence>
<dbReference type="InterPro" id="IPR052764">
    <property type="entry name" value="GH20_Enzymes"/>
</dbReference>
<accession>A0ABQ2L4V5</accession>
<feature type="domain" description="Beta-hexosaminidase bacterial type N-terminal" evidence="5">
    <location>
        <begin position="75"/>
        <end position="145"/>
    </location>
</feature>
<dbReference type="Pfam" id="PF00728">
    <property type="entry name" value="Glyco_hydro_20"/>
    <property type="match status" value="1"/>
</dbReference>
<proteinExistence type="inferred from homology"/>
<dbReference type="InterPro" id="IPR017853">
    <property type="entry name" value="GH"/>
</dbReference>
<evidence type="ECO:0000259" key="4">
    <source>
        <dbReference type="Pfam" id="PF00728"/>
    </source>
</evidence>
<dbReference type="InterPro" id="IPR015883">
    <property type="entry name" value="Glyco_hydro_20_cat"/>
</dbReference>
<keyword evidence="2" id="KW-0378">Hydrolase</keyword>
<dbReference type="SUPFAM" id="SSF55545">
    <property type="entry name" value="beta-N-acetylhexosaminidase-like domain"/>
    <property type="match status" value="1"/>
</dbReference>
<evidence type="ECO:0000313" key="6">
    <source>
        <dbReference type="EMBL" id="GGO03002.1"/>
    </source>
</evidence>
<dbReference type="PANTHER" id="PTHR43678">
    <property type="entry name" value="PUTATIVE (AFU_ORTHOLOGUE AFUA_2G00640)-RELATED"/>
    <property type="match status" value="1"/>
</dbReference>
<dbReference type="Gene3D" id="3.20.20.80">
    <property type="entry name" value="Glycosidases"/>
    <property type="match status" value="1"/>
</dbReference>
<evidence type="ECO:0000256" key="1">
    <source>
        <dbReference type="ARBA" id="ARBA00006285"/>
    </source>
</evidence>
<comment type="similarity">
    <text evidence="1">Belongs to the glycosyl hydrolase 20 family.</text>
</comment>
<name>A0ABQ2L4V5_9BACL</name>
<dbReference type="Pfam" id="PF02838">
    <property type="entry name" value="Glyco_hydro_20b"/>
    <property type="match status" value="1"/>
</dbReference>
<evidence type="ECO:0000313" key="7">
    <source>
        <dbReference type="Proteomes" id="UP000606653"/>
    </source>
</evidence>
<comment type="caution">
    <text evidence="6">The sequence shown here is derived from an EMBL/GenBank/DDBJ whole genome shotgun (WGS) entry which is preliminary data.</text>
</comment>
<dbReference type="PANTHER" id="PTHR43678:SF1">
    <property type="entry name" value="BETA-N-ACETYLHEXOSAMINIDASE"/>
    <property type="match status" value="1"/>
</dbReference>
<sequence>MNTQIHASGTVPGTRRYLRTEEGVWRPEASSSLLVVLQEPAASENAPRLLDTLETVGEVHKTFAEFGAFAAPARLGSVREAETGDLLIELGSVPGTSHPEAYRIEIGDHTRIIASDARSVLYGLQSLRQLLFYGNGELAYGFIEDEPIVSERALHLDIGRKFYSQAWILERIQEMSELKLNTLQLHFSENEGFTFESERYPEVMSANYLTKSQIREIIEEARRCRITLIPSLDSPGHLGWALRSRPEWLLTNKDGEPAKGALDITNSEAVAFISDLIDEYAELFQGSPYFHIGGDEFIDFSKFDTYPQLGEYARETLGIEAGTEVDAYVDYLNKIAVMLENKGFTVRVWNDGLYRDDLEQRVELKTSVQVTYWTKWDRNMAAAQTFLDKGHKIVNFNDRYFYYVLGENAGYYYPSGLEIYNDWHPGLLPQVEEREPQEWQVPYPEGLLGASFSVWCDHPEAQTVEEVAAGLKRPLRAMAEKCWTGEKRYADHEAFIEVCRTVGLKD</sequence>
<dbReference type="InterPro" id="IPR025705">
    <property type="entry name" value="Beta_hexosaminidase_sua/sub"/>
</dbReference>
<dbReference type="CDD" id="cd06564">
    <property type="entry name" value="GH20_DspB_LnbB-like"/>
    <property type="match status" value="1"/>
</dbReference>
<dbReference type="PRINTS" id="PR00738">
    <property type="entry name" value="GLHYDRLASE20"/>
</dbReference>
<protein>
    <recommendedName>
        <fullName evidence="8">Beta-N-acetylhexosaminidase</fullName>
    </recommendedName>
</protein>
<dbReference type="InterPro" id="IPR029018">
    <property type="entry name" value="Hex-like_dom2"/>
</dbReference>